<dbReference type="STRING" id="1348657.M622_13775"/>
<feature type="transmembrane region" description="Helical" evidence="1">
    <location>
        <begin position="314"/>
        <end position="331"/>
    </location>
</feature>
<dbReference type="RefSeq" id="WP_021249064.1">
    <property type="nucleotide sequence ID" value="NZ_ATJV01000049.1"/>
</dbReference>
<organism evidence="2 3">
    <name type="scientific">Thauera terpenica 58Eu</name>
    <dbReference type="NCBI Taxonomy" id="1348657"/>
    <lineage>
        <taxon>Bacteria</taxon>
        <taxon>Pseudomonadati</taxon>
        <taxon>Pseudomonadota</taxon>
        <taxon>Betaproteobacteria</taxon>
        <taxon>Rhodocyclales</taxon>
        <taxon>Zoogloeaceae</taxon>
        <taxon>Thauera</taxon>
    </lineage>
</organism>
<feature type="transmembrane region" description="Helical" evidence="1">
    <location>
        <begin position="337"/>
        <end position="357"/>
    </location>
</feature>
<feature type="transmembrane region" description="Helical" evidence="1">
    <location>
        <begin position="137"/>
        <end position="153"/>
    </location>
</feature>
<sequence length="592" mass="67421">MEDQPSATFDPAGRRWLILLFILFAFTLIPFRPLEMIRDSVYWAGLVETLDPRIWHPHHLIYMPINALLLEFLRIFYADSTAIDAGQVHSAFWMLIAVLCTRAIALKATGSHPIAFLLAGLLLTSQMAWVFAMQPQAYAPLMGALSLLLWTLFSTRPDEYSTAWMIKIAALYAITVLYHQAMVLICFPLGYYLYSTKGKNGLRAALMVLFTSGAVVLSLYIWAASHVQENLSLQSFINYLTFFGQVMADPKYFNFQNYSWANSWVLLQSQFNAFQLPVWSMREGVLGVFFTGLVVMLAWNIRQILSKARHRQERSLLLFVLAIFWTLTLWGNPTDDGWPTFILIPLFFLLSISLGDGRDAITKNTKNQSLVFIALLLALTVGAARNLHGRILPMHQDEGVDYHWAEAISSVTPVECIVLETRMLAYYNLGYYFERKIRDYWDIITAAYYGSEQQRKAYFGEGVEASCLVIDSRYLHPSYSVSGKTASDFPGEWIGLLSWIFDIQKAAEGTYQWRDFDFIRANNGASYLLISRERTTDSQPIGRFWKRLSEIDAISPAVTGSVAQWLEDACRLPDSARQPLHSATCEARFDLQ</sequence>
<name>S9ZMI0_9RHOO</name>
<feature type="transmembrane region" description="Helical" evidence="1">
    <location>
        <begin position="369"/>
        <end position="387"/>
    </location>
</feature>
<dbReference type="PATRIC" id="fig|1348657.5.peg.1637"/>
<keyword evidence="3" id="KW-1185">Reference proteome</keyword>
<evidence type="ECO:0000313" key="2">
    <source>
        <dbReference type="EMBL" id="EPZ15821.1"/>
    </source>
</evidence>
<dbReference type="AlphaFoldDB" id="S9ZMI0"/>
<gene>
    <name evidence="2" type="ORF">M622_13775</name>
</gene>
<dbReference type="Proteomes" id="UP000015455">
    <property type="component" value="Unassembled WGS sequence"/>
</dbReference>
<evidence type="ECO:0008006" key="4">
    <source>
        <dbReference type="Google" id="ProtNLM"/>
    </source>
</evidence>
<reference evidence="2 3" key="1">
    <citation type="submission" date="2013-06" db="EMBL/GenBank/DDBJ databases">
        <title>Draft genome sequence of Thauera terpenica.</title>
        <authorList>
            <person name="Liu B."/>
            <person name="Frostegard A.H."/>
            <person name="Shapleigh J.P."/>
        </authorList>
    </citation>
    <scope>NUCLEOTIDE SEQUENCE [LARGE SCALE GENOMIC DNA]</scope>
    <source>
        <strain evidence="2 3">58Eu</strain>
    </source>
</reference>
<comment type="caution">
    <text evidence="2">The sequence shown here is derived from an EMBL/GenBank/DDBJ whole genome shotgun (WGS) entry which is preliminary data.</text>
</comment>
<feature type="transmembrane region" description="Helical" evidence="1">
    <location>
        <begin position="114"/>
        <end position="132"/>
    </location>
</feature>
<keyword evidence="1" id="KW-0472">Membrane</keyword>
<evidence type="ECO:0000256" key="1">
    <source>
        <dbReference type="SAM" id="Phobius"/>
    </source>
</evidence>
<keyword evidence="1" id="KW-1133">Transmembrane helix</keyword>
<keyword evidence="1" id="KW-0812">Transmembrane</keyword>
<proteinExistence type="predicted"/>
<feature type="transmembrane region" description="Helical" evidence="1">
    <location>
        <begin position="60"/>
        <end position="78"/>
    </location>
</feature>
<feature type="transmembrane region" description="Helical" evidence="1">
    <location>
        <begin position="165"/>
        <end position="192"/>
    </location>
</feature>
<feature type="transmembrane region" description="Helical" evidence="1">
    <location>
        <begin position="90"/>
        <end position="108"/>
    </location>
</feature>
<protein>
    <recommendedName>
        <fullName evidence="4">Glycosyltransferase RgtA/B/C/D-like domain-containing protein</fullName>
    </recommendedName>
</protein>
<feature type="transmembrane region" description="Helical" evidence="1">
    <location>
        <begin position="204"/>
        <end position="223"/>
    </location>
</feature>
<feature type="transmembrane region" description="Helical" evidence="1">
    <location>
        <begin position="12"/>
        <end position="31"/>
    </location>
</feature>
<evidence type="ECO:0000313" key="3">
    <source>
        <dbReference type="Proteomes" id="UP000015455"/>
    </source>
</evidence>
<feature type="transmembrane region" description="Helical" evidence="1">
    <location>
        <begin position="284"/>
        <end position="302"/>
    </location>
</feature>
<dbReference type="EMBL" id="ATJV01000049">
    <property type="protein sequence ID" value="EPZ15821.1"/>
    <property type="molecule type" value="Genomic_DNA"/>
</dbReference>
<accession>S9ZMI0</accession>